<proteinExistence type="inferred from homology"/>
<feature type="domain" description="Dihydrodipicolinate reductase N-terminal" evidence="11">
    <location>
        <begin position="3"/>
        <end position="112"/>
    </location>
</feature>
<evidence type="ECO:0000313" key="13">
    <source>
        <dbReference type="EMBL" id="MDK2564209.1"/>
    </source>
</evidence>
<comment type="function">
    <text evidence="9">Catalyzes the conversion of 4-hydroxy-tetrahydrodipicolinate (HTPA) to tetrahydrodipicolinate.</text>
</comment>
<evidence type="ECO:0000256" key="3">
    <source>
        <dbReference type="ARBA" id="ARBA00022605"/>
    </source>
</evidence>
<feature type="active site" description="Proton donor/acceptor" evidence="9">
    <location>
        <position position="143"/>
    </location>
</feature>
<evidence type="ECO:0000256" key="6">
    <source>
        <dbReference type="ARBA" id="ARBA00023002"/>
    </source>
</evidence>
<evidence type="ECO:0000256" key="7">
    <source>
        <dbReference type="ARBA" id="ARBA00023027"/>
    </source>
</evidence>
<dbReference type="SUPFAM" id="SSF51735">
    <property type="entry name" value="NAD(P)-binding Rossmann-fold domains"/>
    <property type="match status" value="1"/>
</dbReference>
<evidence type="ECO:0000256" key="5">
    <source>
        <dbReference type="ARBA" id="ARBA00022915"/>
    </source>
</evidence>
<dbReference type="Pfam" id="PF05173">
    <property type="entry name" value="DapB_C"/>
    <property type="match status" value="1"/>
</dbReference>
<dbReference type="InterPro" id="IPR022664">
    <property type="entry name" value="DapB_N_CS"/>
</dbReference>
<evidence type="ECO:0000256" key="9">
    <source>
        <dbReference type="HAMAP-Rule" id="MF_00102"/>
    </source>
</evidence>
<sequence>MLRIGISGCNGAMGRMLNETMSDMNDLSIVLGIDRNINLYNNTYPVYENPSSIDIDCDVIIDFSNPNNLNDLLNFCVDKKVGIVIATTGLSQEQEERIKECSKYIPIFKSSNTSIGINVLIDLVKKASKVLSDNFDIEIIEKHHNKKVDAPSGTAYMLANAINEELDNSMEYNYGREGTDAKRNKKEIGIHAVRGGTIPGEHTVMFAGMDEIIEIKHTALSKKVFAQGAVRAAKYIANKEPRLYCMDDLINNN</sequence>
<feature type="binding site" evidence="9">
    <location>
        <position position="34"/>
    </location>
    <ligand>
        <name>NAD(+)</name>
        <dbReference type="ChEBI" id="CHEBI:57540"/>
    </ligand>
</feature>
<reference evidence="13 14" key="1">
    <citation type="submission" date="2023-05" db="EMBL/GenBank/DDBJ databases">
        <title>Rombocin, a short stable natural nisin variant, displays selective antimicrobial activity against Listeria monocytogenes and employs dual mode of action to kill target bacterial strains.</title>
        <authorList>
            <person name="Wambui J."/>
            <person name="Stephan R."/>
            <person name="Kuipers O.P."/>
        </authorList>
    </citation>
    <scope>NUCLEOTIDE SEQUENCE [LARGE SCALE GENOMIC DNA]</scope>
    <source>
        <strain evidence="13 14">RC002</strain>
    </source>
</reference>
<comment type="catalytic activity">
    <reaction evidence="9">
        <text>(S)-2,3,4,5-tetrahydrodipicolinate + NADP(+) + H2O = (2S,4S)-4-hydroxy-2,3,4,5-tetrahydrodipicolinate + NADPH + H(+)</text>
        <dbReference type="Rhea" id="RHEA:35331"/>
        <dbReference type="ChEBI" id="CHEBI:15377"/>
        <dbReference type="ChEBI" id="CHEBI:15378"/>
        <dbReference type="ChEBI" id="CHEBI:16845"/>
        <dbReference type="ChEBI" id="CHEBI:57783"/>
        <dbReference type="ChEBI" id="CHEBI:58349"/>
        <dbReference type="ChEBI" id="CHEBI:67139"/>
        <dbReference type="EC" id="1.17.1.8"/>
    </reaction>
</comment>
<evidence type="ECO:0000256" key="8">
    <source>
        <dbReference type="ARBA" id="ARBA00023154"/>
    </source>
</evidence>
<dbReference type="Proteomes" id="UP001301012">
    <property type="component" value="Unassembled WGS sequence"/>
</dbReference>
<dbReference type="NCBIfam" id="TIGR00036">
    <property type="entry name" value="dapB"/>
    <property type="match status" value="1"/>
</dbReference>
<dbReference type="SUPFAM" id="SSF55347">
    <property type="entry name" value="Glyceraldehyde-3-phosphate dehydrogenase-like, C-terminal domain"/>
    <property type="match status" value="1"/>
</dbReference>
<keyword evidence="4 9" id="KW-0521">NADP</keyword>
<evidence type="ECO:0000256" key="10">
    <source>
        <dbReference type="NCBIfam" id="TIGR00036"/>
    </source>
</evidence>
<feature type="binding site" evidence="9">
    <location>
        <begin position="110"/>
        <end position="113"/>
    </location>
    <ligand>
        <name>NAD(+)</name>
        <dbReference type="ChEBI" id="CHEBI:57540"/>
    </ligand>
</feature>
<dbReference type="Pfam" id="PF01113">
    <property type="entry name" value="DapB_N"/>
    <property type="match status" value="1"/>
</dbReference>
<feature type="binding site" evidence="9">
    <location>
        <position position="35"/>
    </location>
    <ligand>
        <name>NADP(+)</name>
        <dbReference type="ChEBI" id="CHEBI:58349"/>
    </ligand>
</feature>
<comment type="subunit">
    <text evidence="9">Homotetramer.</text>
</comment>
<keyword evidence="3 9" id="KW-0028">Amino-acid biosynthesis</keyword>
<feature type="binding site" evidence="9">
    <location>
        <begin position="153"/>
        <end position="154"/>
    </location>
    <ligand>
        <name>(S)-2,3,4,5-tetrahydrodipicolinate</name>
        <dbReference type="ChEBI" id="CHEBI:16845"/>
    </ligand>
</feature>
<keyword evidence="5 9" id="KW-0220">Diaminopimelate biosynthesis</keyword>
<protein>
    <recommendedName>
        <fullName evidence="9 10">4-hydroxy-tetrahydrodipicolinate reductase</fullName>
        <shortName evidence="9">HTPA reductase</shortName>
        <ecNumber evidence="9 10">1.17.1.8</ecNumber>
    </recommendedName>
</protein>
<evidence type="ECO:0000313" key="14">
    <source>
        <dbReference type="Proteomes" id="UP001301012"/>
    </source>
</evidence>
<organism evidence="13 14">
    <name type="scientific">Romboutsia sedimentorum</name>
    <dbReference type="NCBI Taxonomy" id="1368474"/>
    <lineage>
        <taxon>Bacteria</taxon>
        <taxon>Bacillati</taxon>
        <taxon>Bacillota</taxon>
        <taxon>Clostridia</taxon>
        <taxon>Peptostreptococcales</taxon>
        <taxon>Peptostreptococcaceae</taxon>
        <taxon>Romboutsia</taxon>
    </lineage>
</organism>
<name>A0ABT7EBA1_9FIRM</name>
<comment type="subcellular location">
    <subcellularLocation>
        <location evidence="9">Cytoplasm</location>
    </subcellularLocation>
</comment>
<dbReference type="InterPro" id="IPR036291">
    <property type="entry name" value="NAD(P)-bd_dom_sf"/>
</dbReference>
<feature type="binding site" evidence="9">
    <location>
        <begin position="86"/>
        <end position="88"/>
    </location>
    <ligand>
        <name>NAD(+)</name>
        <dbReference type="ChEBI" id="CHEBI:57540"/>
    </ligand>
</feature>
<comment type="pathway">
    <text evidence="9">Amino-acid biosynthesis; L-lysine biosynthesis via DAP pathway; (S)-tetrahydrodipicolinate from L-aspartate: step 4/4.</text>
</comment>
<feature type="binding site" evidence="9">
    <location>
        <begin position="8"/>
        <end position="13"/>
    </location>
    <ligand>
        <name>NAD(+)</name>
        <dbReference type="ChEBI" id="CHEBI:57540"/>
    </ligand>
</feature>
<dbReference type="RefSeq" id="WP_284133140.1">
    <property type="nucleotide sequence ID" value="NZ_JASKYM010000006.1"/>
</dbReference>
<accession>A0ABT7EBA1</accession>
<dbReference type="InterPro" id="IPR000846">
    <property type="entry name" value="DapB_N"/>
</dbReference>
<evidence type="ECO:0000256" key="4">
    <source>
        <dbReference type="ARBA" id="ARBA00022857"/>
    </source>
</evidence>
<dbReference type="PIRSF" id="PIRSF000161">
    <property type="entry name" value="DHPR"/>
    <property type="match status" value="1"/>
</dbReference>
<dbReference type="PANTHER" id="PTHR20836">
    <property type="entry name" value="DIHYDRODIPICOLINATE REDUCTASE"/>
    <property type="match status" value="1"/>
</dbReference>
<dbReference type="Gene3D" id="3.30.360.10">
    <property type="entry name" value="Dihydrodipicolinate Reductase, domain 2"/>
    <property type="match status" value="1"/>
</dbReference>
<comment type="caution">
    <text evidence="13">The sequence shown here is derived from an EMBL/GenBank/DDBJ whole genome shotgun (WGS) entry which is preliminary data.</text>
</comment>
<dbReference type="PROSITE" id="PS01298">
    <property type="entry name" value="DAPB"/>
    <property type="match status" value="1"/>
</dbReference>
<feature type="active site" description="Proton donor" evidence="9">
    <location>
        <position position="147"/>
    </location>
</feature>
<keyword evidence="6 9" id="KW-0560">Oxidoreductase</keyword>
<comment type="catalytic activity">
    <reaction evidence="9">
        <text>(S)-2,3,4,5-tetrahydrodipicolinate + NAD(+) + H2O = (2S,4S)-4-hydroxy-2,3,4,5-tetrahydrodipicolinate + NADH + H(+)</text>
        <dbReference type="Rhea" id="RHEA:35323"/>
        <dbReference type="ChEBI" id="CHEBI:15377"/>
        <dbReference type="ChEBI" id="CHEBI:15378"/>
        <dbReference type="ChEBI" id="CHEBI:16845"/>
        <dbReference type="ChEBI" id="CHEBI:57540"/>
        <dbReference type="ChEBI" id="CHEBI:57945"/>
        <dbReference type="ChEBI" id="CHEBI:67139"/>
        <dbReference type="EC" id="1.17.1.8"/>
    </reaction>
</comment>
<evidence type="ECO:0000256" key="1">
    <source>
        <dbReference type="ARBA" id="ARBA00006642"/>
    </source>
</evidence>
<dbReference type="InterPro" id="IPR023940">
    <property type="entry name" value="DHDPR_bac"/>
</dbReference>
<dbReference type="GO" id="GO:0008839">
    <property type="term" value="F:4-hydroxy-tetrahydrodipicolinate reductase"/>
    <property type="evidence" value="ECO:0007669"/>
    <property type="project" value="UniProtKB-EC"/>
</dbReference>
<dbReference type="Gene3D" id="3.40.50.720">
    <property type="entry name" value="NAD(P)-binding Rossmann-like Domain"/>
    <property type="match status" value="1"/>
</dbReference>
<keyword evidence="8 9" id="KW-0457">Lysine biosynthesis</keyword>
<keyword evidence="2 9" id="KW-0963">Cytoplasm</keyword>
<evidence type="ECO:0000259" key="12">
    <source>
        <dbReference type="Pfam" id="PF05173"/>
    </source>
</evidence>
<dbReference type="PANTHER" id="PTHR20836:SF7">
    <property type="entry name" value="4-HYDROXY-TETRAHYDRODIPICOLINATE REDUCTASE"/>
    <property type="match status" value="1"/>
</dbReference>
<dbReference type="InterPro" id="IPR022663">
    <property type="entry name" value="DapB_C"/>
</dbReference>
<feature type="binding site" evidence="9">
    <location>
        <position position="144"/>
    </location>
    <ligand>
        <name>(S)-2,3,4,5-tetrahydrodipicolinate</name>
        <dbReference type="ChEBI" id="CHEBI:16845"/>
    </ligand>
</feature>
<evidence type="ECO:0000256" key="2">
    <source>
        <dbReference type="ARBA" id="ARBA00022490"/>
    </source>
</evidence>
<evidence type="ECO:0000259" key="11">
    <source>
        <dbReference type="Pfam" id="PF01113"/>
    </source>
</evidence>
<keyword evidence="7 9" id="KW-0520">NAD</keyword>
<comment type="caution">
    <text evidence="9">Was originally thought to be a dihydrodipicolinate reductase (DHDPR), catalyzing the conversion of dihydrodipicolinate to tetrahydrodipicolinate. However, it was shown in E.coli that the substrate of the enzymatic reaction is not dihydrodipicolinate (DHDP) but in fact (2S,4S)-4-hydroxy-2,3,4,5-tetrahydrodipicolinic acid (HTPA), the product released by the DapA-catalyzed reaction.</text>
</comment>
<keyword evidence="14" id="KW-1185">Reference proteome</keyword>
<dbReference type="HAMAP" id="MF_00102">
    <property type="entry name" value="DapB"/>
    <property type="match status" value="1"/>
</dbReference>
<comment type="similarity">
    <text evidence="1 9">Belongs to the DapB family.</text>
</comment>
<dbReference type="EMBL" id="JASKYM010000006">
    <property type="protein sequence ID" value="MDK2564209.1"/>
    <property type="molecule type" value="Genomic_DNA"/>
</dbReference>
<gene>
    <name evidence="9 13" type="primary">dapB</name>
    <name evidence="13" type="ORF">QOZ84_11665</name>
</gene>
<feature type="domain" description="Dihydrodipicolinate reductase C-terminal" evidence="12">
    <location>
        <begin position="116"/>
        <end position="249"/>
    </location>
</feature>
<dbReference type="EC" id="1.17.1.8" evidence="9 10"/>